<evidence type="ECO:0000313" key="1">
    <source>
        <dbReference type="EMBL" id="RQT23812.1"/>
    </source>
</evidence>
<dbReference type="InterPro" id="IPR010998">
    <property type="entry name" value="Integrase_recombinase_N"/>
</dbReference>
<dbReference type="AlphaFoldDB" id="A0A3N8N647"/>
<reference evidence="1 2" key="1">
    <citation type="submission" date="2018-08" db="EMBL/GenBank/DDBJ databases">
        <title>Comparative analysis of Burkholderia isolates from Puerto Rico.</title>
        <authorList>
            <person name="Hall C."/>
            <person name="Sahl J."/>
            <person name="Wagner D."/>
        </authorList>
    </citation>
    <scope>NUCLEOTIDE SEQUENCE [LARGE SCALE GENOMIC DNA]</scope>
    <source>
        <strain evidence="1 2">Bp9001</strain>
    </source>
</reference>
<proteinExistence type="predicted"/>
<organism evidence="1 2">
    <name type="scientific">Burkholderia contaminans</name>
    <dbReference type="NCBI Taxonomy" id="488447"/>
    <lineage>
        <taxon>Bacteria</taxon>
        <taxon>Pseudomonadati</taxon>
        <taxon>Pseudomonadota</taxon>
        <taxon>Betaproteobacteria</taxon>
        <taxon>Burkholderiales</taxon>
        <taxon>Burkholderiaceae</taxon>
        <taxon>Burkholderia</taxon>
        <taxon>Burkholderia cepacia complex</taxon>
    </lineage>
</organism>
<accession>A0A3N8N647</accession>
<gene>
    <name evidence="1" type="ORF">DF037_24665</name>
</gene>
<dbReference type="InterPro" id="IPR011010">
    <property type="entry name" value="DNA_brk_join_enz"/>
</dbReference>
<comment type="caution">
    <text evidence="1">The sequence shown here is derived from an EMBL/GenBank/DDBJ whole genome shotgun (WGS) entry which is preliminary data.</text>
</comment>
<dbReference type="RefSeq" id="WP_081421166.1">
    <property type="nucleotide sequence ID" value="NZ_CABVQJ010000009.1"/>
</dbReference>
<protein>
    <submittedName>
        <fullName evidence="1">Uncharacterized protein</fullName>
    </submittedName>
</protein>
<dbReference type="EMBL" id="QTQX01000017">
    <property type="protein sequence ID" value="RQT23812.1"/>
    <property type="molecule type" value="Genomic_DNA"/>
</dbReference>
<sequence length="152" mass="16736">MYDLFLSGPAAVIGDRELDTLAPGDVATIWRTTVEKRGVVTANRTKAGLSLVLNCGRLWGMMAIANPCAGVRRKKETGRRDALIDDELYAAVYAVPYQPLCNAMDLANLCAQRPSDILRMQRANIVRATSSSARKRLEHCQRTDYGRPRGAV</sequence>
<dbReference type="Proteomes" id="UP000269271">
    <property type="component" value="Unassembled WGS sequence"/>
</dbReference>
<dbReference type="SUPFAM" id="SSF56349">
    <property type="entry name" value="DNA breaking-rejoining enzymes"/>
    <property type="match status" value="1"/>
</dbReference>
<dbReference type="Gene3D" id="1.10.150.130">
    <property type="match status" value="1"/>
</dbReference>
<name>A0A3N8N647_9BURK</name>
<dbReference type="GO" id="GO:0003677">
    <property type="term" value="F:DNA binding"/>
    <property type="evidence" value="ECO:0007669"/>
    <property type="project" value="InterPro"/>
</dbReference>
<evidence type="ECO:0000313" key="2">
    <source>
        <dbReference type="Proteomes" id="UP000269271"/>
    </source>
</evidence>